<dbReference type="EMBL" id="JAELUQ010000011">
    <property type="protein sequence ID" value="KAG7406729.1"/>
    <property type="molecule type" value="Genomic_DNA"/>
</dbReference>
<reference evidence="3" key="1">
    <citation type="submission" date="2021-04" db="EMBL/GenBank/DDBJ databases">
        <title>First draft genome resource for Brassicaceae pathogens Fusarium oxysporum f. sp. raphani and Fusarium oxysporum f. sp. rapae.</title>
        <authorList>
            <person name="Asai S."/>
        </authorList>
    </citation>
    <scope>NUCLEOTIDE SEQUENCE</scope>
    <source>
        <strain evidence="3">Tf1208</strain>
    </source>
</reference>
<evidence type="ECO:0008006" key="5">
    <source>
        <dbReference type="Google" id="ProtNLM"/>
    </source>
</evidence>
<feature type="transmembrane region" description="Helical" evidence="2">
    <location>
        <begin position="196"/>
        <end position="215"/>
    </location>
</feature>
<dbReference type="PANTHER" id="PTHR46494:SF1">
    <property type="entry name" value="CORA FAMILY METAL ION TRANSPORTER (EUROFUNG)"/>
    <property type="match status" value="1"/>
</dbReference>
<evidence type="ECO:0000313" key="4">
    <source>
        <dbReference type="Proteomes" id="UP000694050"/>
    </source>
</evidence>
<dbReference type="Proteomes" id="UP000694050">
    <property type="component" value="Unassembled WGS sequence"/>
</dbReference>
<dbReference type="Pfam" id="PF01544">
    <property type="entry name" value="CorA"/>
    <property type="match status" value="1"/>
</dbReference>
<dbReference type="GO" id="GO:0005886">
    <property type="term" value="C:plasma membrane"/>
    <property type="evidence" value="ECO:0007669"/>
    <property type="project" value="UniProtKB-SubCell"/>
</dbReference>
<organism evidence="3 4">
    <name type="scientific">Fusarium oxysporum f. sp. rapae</name>
    <dbReference type="NCBI Taxonomy" id="485398"/>
    <lineage>
        <taxon>Eukaryota</taxon>
        <taxon>Fungi</taxon>
        <taxon>Dikarya</taxon>
        <taxon>Ascomycota</taxon>
        <taxon>Pezizomycotina</taxon>
        <taxon>Sordariomycetes</taxon>
        <taxon>Hypocreomycetidae</taxon>
        <taxon>Hypocreales</taxon>
        <taxon>Nectriaceae</taxon>
        <taxon>Fusarium</taxon>
        <taxon>Fusarium oxysporum species complex</taxon>
    </lineage>
</organism>
<evidence type="ECO:0000256" key="2">
    <source>
        <dbReference type="SAM" id="Phobius"/>
    </source>
</evidence>
<feature type="transmembrane region" description="Helical" evidence="2">
    <location>
        <begin position="165"/>
        <end position="184"/>
    </location>
</feature>
<dbReference type="GO" id="GO:0000287">
    <property type="term" value="F:magnesium ion binding"/>
    <property type="evidence" value="ECO:0007669"/>
    <property type="project" value="TreeGrafter"/>
</dbReference>
<protein>
    <recommendedName>
        <fullName evidence="5">CorA-like Mg2+ transporter protein</fullName>
    </recommendedName>
</protein>
<evidence type="ECO:0000313" key="3">
    <source>
        <dbReference type="EMBL" id="KAG7406729.1"/>
    </source>
</evidence>
<sequence>MNTIIMLGFDASGHRIKDLQNHLITQPREMITAADNHPCDFLLFYVQEYLRKLVKQSQIHGHLQPAGPSVWPSSPGTWDWEENQSNLRNLLRSRHALSRYISANYTGFEGSRPLLASTLKDYHYLIDETRENAAQLQGLLQNYTSLQAIKESQKGLEQADVARKFTLVAIVFIPLSFAASFFGMNLEQLGTGTLHVGYFVLLAVLSGFVAWLLAASIETVERTWGQAQNGLDSGGYEWVTTTMIIRSWIVGCLRWLISFRRGNVRQ</sequence>
<accession>A0A8J5TRE6</accession>
<feature type="transmembrane region" description="Helical" evidence="2">
    <location>
        <begin position="235"/>
        <end position="257"/>
    </location>
</feature>
<dbReference type="PANTHER" id="PTHR46494">
    <property type="entry name" value="CORA FAMILY METAL ION TRANSPORTER (EUROFUNG)"/>
    <property type="match status" value="1"/>
</dbReference>
<dbReference type="InterPro" id="IPR002523">
    <property type="entry name" value="MgTranspt_CorA/ZnTranspt_ZntB"/>
</dbReference>
<comment type="subcellular location">
    <subcellularLocation>
        <location evidence="1">Cell membrane</location>
        <topology evidence="1">Multi-pass membrane protein</topology>
    </subcellularLocation>
</comment>
<gene>
    <name evidence="3" type="ORF">Forpe1208_v014521</name>
</gene>
<dbReference type="GO" id="GO:0015095">
    <property type="term" value="F:magnesium ion transmembrane transporter activity"/>
    <property type="evidence" value="ECO:0007669"/>
    <property type="project" value="TreeGrafter"/>
</dbReference>
<proteinExistence type="predicted"/>
<dbReference type="GO" id="GO:0015087">
    <property type="term" value="F:cobalt ion transmembrane transporter activity"/>
    <property type="evidence" value="ECO:0007669"/>
    <property type="project" value="TreeGrafter"/>
</dbReference>
<evidence type="ECO:0000256" key="1">
    <source>
        <dbReference type="ARBA" id="ARBA00004651"/>
    </source>
</evidence>
<keyword evidence="2" id="KW-1133">Transmembrane helix</keyword>
<dbReference type="GO" id="GO:0050897">
    <property type="term" value="F:cobalt ion binding"/>
    <property type="evidence" value="ECO:0007669"/>
    <property type="project" value="TreeGrafter"/>
</dbReference>
<dbReference type="AlphaFoldDB" id="A0A8J5TRE6"/>
<name>A0A8J5TRE6_FUSOX</name>
<comment type="caution">
    <text evidence="3">The sequence shown here is derived from an EMBL/GenBank/DDBJ whole genome shotgun (WGS) entry which is preliminary data.</text>
</comment>
<keyword evidence="2" id="KW-0472">Membrane</keyword>
<keyword evidence="2" id="KW-0812">Transmembrane</keyword>